<feature type="chain" id="PRO_5032861493" description="Lipoprotein" evidence="1">
    <location>
        <begin position="25"/>
        <end position="414"/>
    </location>
</feature>
<evidence type="ECO:0000256" key="1">
    <source>
        <dbReference type="SAM" id="SignalP"/>
    </source>
</evidence>
<accession>A0A848LLX0</accession>
<sequence>MLPRPSQCLLLAVLSLLAALPSTGCGSREDADAPVGVAPRIWTLRQLRERAIAGRALPGGTAATEWLTPRGRPLPQWSPPYHRLERVQAEGRDGFNVLPAFREGRPVAFAVLEVWEHMPEVWVQPWYVLVTAYDAAHPEAHRLEGALPLVDIGEDSVFYSPFWEKTYVVVPEGTPPDRYTSVVDLFAARLLMFRGGGLLAPLAPADVAPVATEGGTPVRPLSGDAVATPRTGEVWLRGRRVTYLDFGAGGFTWNTSARRHGAVTEVPLYLFATRDARGEAVSLGLPAVLGASGRPAPDMPGAEALTRPYLVLLPPGAGPFIPSEMRMLKQALRERGVTVVDAHPTVEHLAEAKDHVLRVALNPECFKDLVGFPQTCRWLDSRAAVEAHVEPSAVVPRDVLFTSPVLPFVEREAP</sequence>
<dbReference type="RefSeq" id="WP_169347975.1">
    <property type="nucleotide sequence ID" value="NZ_JABBJJ010000150.1"/>
</dbReference>
<evidence type="ECO:0000313" key="2">
    <source>
        <dbReference type="EMBL" id="NMO18711.1"/>
    </source>
</evidence>
<evidence type="ECO:0008006" key="4">
    <source>
        <dbReference type="Google" id="ProtNLM"/>
    </source>
</evidence>
<reference evidence="2 3" key="1">
    <citation type="submission" date="2020-04" db="EMBL/GenBank/DDBJ databases">
        <title>Draft genome of Pyxidicoccus fallax type strain.</title>
        <authorList>
            <person name="Whitworth D.E."/>
        </authorList>
    </citation>
    <scope>NUCLEOTIDE SEQUENCE [LARGE SCALE GENOMIC DNA]</scope>
    <source>
        <strain evidence="2 3">DSM 14698</strain>
    </source>
</reference>
<comment type="caution">
    <text evidence="2">The sequence shown here is derived from an EMBL/GenBank/DDBJ whole genome shotgun (WGS) entry which is preliminary data.</text>
</comment>
<name>A0A848LLX0_9BACT</name>
<evidence type="ECO:0000313" key="3">
    <source>
        <dbReference type="Proteomes" id="UP000518300"/>
    </source>
</evidence>
<feature type="signal peptide" evidence="1">
    <location>
        <begin position="1"/>
        <end position="24"/>
    </location>
</feature>
<dbReference type="EMBL" id="JABBJJ010000150">
    <property type="protein sequence ID" value="NMO18711.1"/>
    <property type="molecule type" value="Genomic_DNA"/>
</dbReference>
<keyword evidence="1" id="KW-0732">Signal</keyword>
<keyword evidence="3" id="KW-1185">Reference proteome</keyword>
<gene>
    <name evidence="2" type="ORF">HG543_28175</name>
</gene>
<dbReference type="AlphaFoldDB" id="A0A848LLX0"/>
<dbReference type="Proteomes" id="UP000518300">
    <property type="component" value="Unassembled WGS sequence"/>
</dbReference>
<proteinExistence type="predicted"/>
<organism evidence="2 3">
    <name type="scientific">Pyxidicoccus fallax</name>
    <dbReference type="NCBI Taxonomy" id="394095"/>
    <lineage>
        <taxon>Bacteria</taxon>
        <taxon>Pseudomonadati</taxon>
        <taxon>Myxococcota</taxon>
        <taxon>Myxococcia</taxon>
        <taxon>Myxococcales</taxon>
        <taxon>Cystobacterineae</taxon>
        <taxon>Myxococcaceae</taxon>
        <taxon>Pyxidicoccus</taxon>
    </lineage>
</organism>
<protein>
    <recommendedName>
        <fullName evidence="4">Lipoprotein</fullName>
    </recommendedName>
</protein>